<dbReference type="Proteomes" id="UP000476176">
    <property type="component" value="Unassembled WGS sequence"/>
</dbReference>
<evidence type="ECO:0000313" key="6">
    <source>
        <dbReference type="EMBL" id="KAE9228361.1"/>
    </source>
</evidence>
<dbReference type="EMBL" id="QXGD01000169">
    <property type="protein sequence ID" value="KAE9249573.1"/>
    <property type="molecule type" value="Genomic_DNA"/>
</dbReference>
<proteinExistence type="predicted"/>
<gene>
    <name evidence="9" type="ORF">PF001_g3821</name>
    <name evidence="8" type="ORF">PF002_g5222</name>
    <name evidence="7" type="ORF">PF004_g3566</name>
    <name evidence="6" type="ORF">PF005_g4344</name>
    <name evidence="5" type="ORF">PF006_g3594</name>
    <name evidence="3" type="ORF">PF007_g4447</name>
    <name evidence="1" type="ORF">PF009_g4805</name>
    <name evidence="4" type="ORF">PF010_g3802</name>
    <name evidence="2" type="ORF">PF011_g3487</name>
</gene>
<dbReference type="AlphaFoldDB" id="A0A6A3ULP8"/>
<evidence type="ECO:0000313" key="15">
    <source>
        <dbReference type="Proteomes" id="UP000441208"/>
    </source>
</evidence>
<name>A0A6A3ULP8_9STRA</name>
<dbReference type="Proteomes" id="UP000460718">
    <property type="component" value="Unassembled WGS sequence"/>
</dbReference>
<evidence type="ECO:0000313" key="2">
    <source>
        <dbReference type="EMBL" id="KAE9024469.1"/>
    </source>
</evidence>
<dbReference type="Proteomes" id="UP000488956">
    <property type="component" value="Unassembled WGS sequence"/>
</dbReference>
<evidence type="ECO:0000313" key="12">
    <source>
        <dbReference type="Proteomes" id="UP000437068"/>
    </source>
</evidence>
<dbReference type="EMBL" id="QXGF01000154">
    <property type="protein sequence ID" value="KAE8945524.1"/>
    <property type="molecule type" value="Genomic_DNA"/>
</dbReference>
<dbReference type="Proteomes" id="UP000441208">
    <property type="component" value="Unassembled WGS sequence"/>
</dbReference>
<dbReference type="OrthoDB" id="127950at2759"/>
<evidence type="ECO:0000313" key="17">
    <source>
        <dbReference type="Proteomes" id="UP000476176"/>
    </source>
</evidence>
<comment type="caution">
    <text evidence="5">The sequence shown here is derived from an EMBL/GenBank/DDBJ whole genome shotgun (WGS) entry which is preliminary data.</text>
</comment>
<dbReference type="Proteomes" id="UP000440367">
    <property type="component" value="Unassembled WGS sequence"/>
</dbReference>
<dbReference type="EMBL" id="QXFZ01000142">
    <property type="protein sequence ID" value="KAE9130563.1"/>
    <property type="molecule type" value="Genomic_DNA"/>
</dbReference>
<organism evidence="5 14">
    <name type="scientific">Phytophthora fragariae</name>
    <dbReference type="NCBI Taxonomy" id="53985"/>
    <lineage>
        <taxon>Eukaryota</taxon>
        <taxon>Sar</taxon>
        <taxon>Stramenopiles</taxon>
        <taxon>Oomycota</taxon>
        <taxon>Peronosporomycetes</taxon>
        <taxon>Peronosporales</taxon>
        <taxon>Peronosporaceae</taxon>
        <taxon>Phytophthora</taxon>
    </lineage>
</organism>
<evidence type="ECO:0000313" key="9">
    <source>
        <dbReference type="EMBL" id="KAE9323632.1"/>
    </source>
</evidence>
<evidence type="ECO:0000313" key="14">
    <source>
        <dbReference type="Proteomes" id="UP000440732"/>
    </source>
</evidence>
<dbReference type="EMBL" id="QXGE01000124">
    <property type="protein sequence ID" value="KAE9323632.1"/>
    <property type="molecule type" value="Genomic_DNA"/>
</dbReference>
<dbReference type="EMBL" id="QXFX01000123">
    <property type="protein sequence ID" value="KAE9130603.1"/>
    <property type="molecule type" value="Genomic_DNA"/>
</dbReference>
<evidence type="ECO:0000313" key="4">
    <source>
        <dbReference type="EMBL" id="KAE9130603.1"/>
    </source>
</evidence>
<accession>A0A6A3ULP8</accession>
<dbReference type="Proteomes" id="UP000440732">
    <property type="component" value="Unassembled WGS sequence"/>
</dbReference>
<evidence type="ECO:0000313" key="1">
    <source>
        <dbReference type="EMBL" id="KAE8945524.1"/>
    </source>
</evidence>
<dbReference type="EMBL" id="QXGA01000117">
    <property type="protein sequence ID" value="KAE9152168.1"/>
    <property type="molecule type" value="Genomic_DNA"/>
</dbReference>
<evidence type="ECO:0000313" key="3">
    <source>
        <dbReference type="EMBL" id="KAE9130563.1"/>
    </source>
</evidence>
<dbReference type="InterPro" id="IPR011009">
    <property type="entry name" value="Kinase-like_dom_sf"/>
</dbReference>
<evidence type="ECO:0000313" key="18">
    <source>
        <dbReference type="Proteomes" id="UP000488956"/>
    </source>
</evidence>
<dbReference type="EMBL" id="QXGB01000140">
    <property type="protein sequence ID" value="KAE9228361.1"/>
    <property type="molecule type" value="Genomic_DNA"/>
</dbReference>
<dbReference type="Proteomes" id="UP000433483">
    <property type="component" value="Unassembled WGS sequence"/>
</dbReference>
<evidence type="ECO:0000313" key="16">
    <source>
        <dbReference type="Proteomes" id="UP000460718"/>
    </source>
</evidence>
<evidence type="ECO:0008006" key="19">
    <source>
        <dbReference type="Google" id="ProtNLM"/>
    </source>
</evidence>
<dbReference type="EMBL" id="QXGC01000114">
    <property type="protein sequence ID" value="KAE9249052.1"/>
    <property type="molecule type" value="Genomic_DNA"/>
</dbReference>
<evidence type="ECO:0000313" key="10">
    <source>
        <dbReference type="Proteomes" id="UP000429523"/>
    </source>
</evidence>
<dbReference type="Proteomes" id="UP000429523">
    <property type="component" value="Unassembled WGS sequence"/>
</dbReference>
<evidence type="ECO:0000313" key="8">
    <source>
        <dbReference type="EMBL" id="KAE9249573.1"/>
    </source>
</evidence>
<keyword evidence="11" id="KW-1185">Reference proteome</keyword>
<dbReference type="Gene3D" id="1.10.510.10">
    <property type="entry name" value="Transferase(Phosphotransferase) domain 1"/>
    <property type="match status" value="1"/>
</dbReference>
<dbReference type="EMBL" id="QXFW01000116">
    <property type="protein sequence ID" value="KAE9024469.1"/>
    <property type="molecule type" value="Genomic_DNA"/>
</dbReference>
<evidence type="ECO:0000313" key="11">
    <source>
        <dbReference type="Proteomes" id="UP000433483"/>
    </source>
</evidence>
<dbReference type="SUPFAM" id="SSF56112">
    <property type="entry name" value="Protein kinase-like (PK-like)"/>
    <property type="match status" value="1"/>
</dbReference>
<protein>
    <recommendedName>
        <fullName evidence="19">Protein kinase domain-containing protein</fullName>
    </recommendedName>
</protein>
<reference evidence="10 11" key="1">
    <citation type="submission" date="2018-08" db="EMBL/GenBank/DDBJ databases">
        <title>Genomic investigation of the strawberry pathogen Phytophthora fragariae indicates pathogenicity is determined by transcriptional variation in three key races.</title>
        <authorList>
            <person name="Adams T.M."/>
            <person name="Armitage A.D."/>
            <person name="Sobczyk M.K."/>
            <person name="Bates H.J."/>
            <person name="Dunwell J.M."/>
            <person name="Nellist C.F."/>
            <person name="Harrison R.J."/>
        </authorList>
    </citation>
    <scope>NUCLEOTIDE SEQUENCE [LARGE SCALE GENOMIC DNA]</scope>
    <source>
        <strain evidence="9 12">A4</strain>
        <strain evidence="8 13">BC-1</strain>
        <strain evidence="7 17">BC-23</strain>
        <strain evidence="6 11">NOV-27</strain>
        <strain evidence="5 14">NOV-5</strain>
        <strain evidence="3 15">NOV-71</strain>
        <strain evidence="1 10">NOV-9</strain>
        <strain evidence="4 18">ONT-3</strain>
        <strain evidence="2 16">SCRP245</strain>
    </source>
</reference>
<evidence type="ECO:0000313" key="13">
    <source>
        <dbReference type="Proteomes" id="UP000440367"/>
    </source>
</evidence>
<evidence type="ECO:0000313" key="5">
    <source>
        <dbReference type="EMBL" id="KAE9152168.1"/>
    </source>
</evidence>
<evidence type="ECO:0000313" key="7">
    <source>
        <dbReference type="EMBL" id="KAE9249052.1"/>
    </source>
</evidence>
<sequence>MPYTPDVTKQRTIELMDDVVQRTVQRLDEDDFERLIDIYTTLQRLNSRGHGKTHLQTVRTLELPDEQSSSFTVQLQPLGFSRKPENVEEVYESLQSMLTGLKFWHGCNYCHGDLQWRNIVYVPTSDRGYWVLIDTDESYPPNTTTISWNHQCHGEILTFQHDLFQLGRLMKDFILPLTGKLPSVQTALLSARTSQLDAEQVLTMMNQSE</sequence>
<dbReference type="Proteomes" id="UP000437068">
    <property type="component" value="Unassembled WGS sequence"/>
</dbReference>